<dbReference type="STRING" id="1416778.SAMN05443633_103260"/>
<dbReference type="EMBL" id="FQUT01000003">
    <property type="protein sequence ID" value="SHF21208.1"/>
    <property type="molecule type" value="Genomic_DNA"/>
</dbReference>
<accession>A0A1M4ZT76</accession>
<dbReference type="RefSeq" id="WP_143152283.1">
    <property type="nucleotide sequence ID" value="NZ_FQUT01000003.1"/>
</dbReference>
<dbReference type="Proteomes" id="UP000184518">
    <property type="component" value="Unassembled WGS sequence"/>
</dbReference>
<proteinExistence type="predicted"/>
<evidence type="ECO:0000313" key="2">
    <source>
        <dbReference type="Proteomes" id="UP000184518"/>
    </source>
</evidence>
<dbReference type="OrthoDB" id="1344869at2"/>
<sequence>MSLTLLNKKCSTCKKYNFSIYNHSLTFDELDAYILEILYEESKLNYLFQKSKSISSKQRIIQLQRFLENSFINREADVDNTEIYKSISSNQNQTYYSFFAEALLARLNIDYVDNHLITGVISVNENLTKISTGADVCMFSDRTLVLGEAKFYGSLNKGIHSIIEDSSFNSKLSDFIKNVTSSDTEIILKDITGDICEKTSEEIKKLPLILSGFVLHTRNKSDNYDKTYDLVDNIKISDFPSHYNIHLYHLPIESKTELIYKAQRTALDLIIDLKK</sequence>
<protein>
    <submittedName>
        <fullName evidence="1">Uncharacterized protein</fullName>
    </submittedName>
</protein>
<gene>
    <name evidence="1" type="ORF">SAMN05443633_103260</name>
</gene>
<organism evidence="1 2">
    <name type="scientific">Chryseobacterium arachidis</name>
    <dbReference type="NCBI Taxonomy" id="1416778"/>
    <lineage>
        <taxon>Bacteria</taxon>
        <taxon>Pseudomonadati</taxon>
        <taxon>Bacteroidota</taxon>
        <taxon>Flavobacteriia</taxon>
        <taxon>Flavobacteriales</taxon>
        <taxon>Weeksellaceae</taxon>
        <taxon>Chryseobacterium group</taxon>
        <taxon>Chryseobacterium</taxon>
    </lineage>
</organism>
<evidence type="ECO:0000313" key="1">
    <source>
        <dbReference type="EMBL" id="SHF21208.1"/>
    </source>
</evidence>
<dbReference type="AlphaFoldDB" id="A0A1M4ZT76"/>
<reference evidence="2" key="1">
    <citation type="submission" date="2016-11" db="EMBL/GenBank/DDBJ databases">
        <authorList>
            <person name="Varghese N."/>
            <person name="Submissions S."/>
        </authorList>
    </citation>
    <scope>NUCLEOTIDE SEQUENCE [LARGE SCALE GENOMIC DNA]</scope>
    <source>
        <strain evidence="2">DSM 27619</strain>
    </source>
</reference>
<name>A0A1M4ZT76_9FLAO</name>
<keyword evidence="2" id="KW-1185">Reference proteome</keyword>